<dbReference type="Pfam" id="PF03962">
    <property type="entry name" value="Mnd1"/>
    <property type="match status" value="1"/>
</dbReference>
<evidence type="ECO:0000259" key="4">
    <source>
        <dbReference type="Pfam" id="PF03962"/>
    </source>
</evidence>
<reference evidence="6" key="2">
    <citation type="journal article" date="2020" name="Nat. Commun.">
        <title>Large-scale genome sequencing of mycorrhizal fungi provides insights into the early evolution of symbiotic traits.</title>
        <authorList>
            <person name="Miyauchi S."/>
            <person name="Kiss E."/>
            <person name="Kuo A."/>
            <person name="Drula E."/>
            <person name="Kohler A."/>
            <person name="Sanchez-Garcia M."/>
            <person name="Morin E."/>
            <person name="Andreopoulos B."/>
            <person name="Barry K.W."/>
            <person name="Bonito G."/>
            <person name="Buee M."/>
            <person name="Carver A."/>
            <person name="Chen C."/>
            <person name="Cichocki N."/>
            <person name="Clum A."/>
            <person name="Culley D."/>
            <person name="Crous P.W."/>
            <person name="Fauchery L."/>
            <person name="Girlanda M."/>
            <person name="Hayes R.D."/>
            <person name="Keri Z."/>
            <person name="LaButti K."/>
            <person name="Lipzen A."/>
            <person name="Lombard V."/>
            <person name="Magnuson J."/>
            <person name="Maillard F."/>
            <person name="Murat C."/>
            <person name="Nolan M."/>
            <person name="Ohm R.A."/>
            <person name="Pangilinan J."/>
            <person name="Pereira M.F."/>
            <person name="Perotto S."/>
            <person name="Peter M."/>
            <person name="Pfister S."/>
            <person name="Riley R."/>
            <person name="Sitrit Y."/>
            <person name="Stielow J.B."/>
            <person name="Szollosi G."/>
            <person name="Zifcakova L."/>
            <person name="Stursova M."/>
            <person name="Spatafora J.W."/>
            <person name="Tedersoo L."/>
            <person name="Vaario L.M."/>
            <person name="Yamada A."/>
            <person name="Yan M."/>
            <person name="Wang P."/>
            <person name="Xu J."/>
            <person name="Bruns T."/>
            <person name="Baldrian P."/>
            <person name="Vilgalys R."/>
            <person name="Dunand C."/>
            <person name="Henrissat B."/>
            <person name="Grigoriev I.V."/>
            <person name="Hibbett D."/>
            <person name="Nagy L.G."/>
            <person name="Martin F.M."/>
        </authorList>
    </citation>
    <scope>NUCLEOTIDE SEQUENCE</scope>
    <source>
        <strain evidence="6">BED1</strain>
    </source>
</reference>
<keyword evidence="2" id="KW-0175">Coiled coil</keyword>
<evidence type="ECO:0000313" key="7">
    <source>
        <dbReference type="Proteomes" id="UP001194468"/>
    </source>
</evidence>
<reference evidence="6" key="1">
    <citation type="submission" date="2019-10" db="EMBL/GenBank/DDBJ databases">
        <authorList>
            <consortium name="DOE Joint Genome Institute"/>
            <person name="Kuo A."/>
            <person name="Miyauchi S."/>
            <person name="Kiss E."/>
            <person name="Drula E."/>
            <person name="Kohler A."/>
            <person name="Sanchez-Garcia M."/>
            <person name="Andreopoulos B."/>
            <person name="Barry K.W."/>
            <person name="Bonito G."/>
            <person name="Buee M."/>
            <person name="Carver A."/>
            <person name="Chen C."/>
            <person name="Cichocki N."/>
            <person name="Clum A."/>
            <person name="Culley D."/>
            <person name="Crous P.W."/>
            <person name="Fauchery L."/>
            <person name="Girlanda M."/>
            <person name="Hayes R."/>
            <person name="Keri Z."/>
            <person name="LaButti K."/>
            <person name="Lipzen A."/>
            <person name="Lombard V."/>
            <person name="Magnuson J."/>
            <person name="Maillard F."/>
            <person name="Morin E."/>
            <person name="Murat C."/>
            <person name="Nolan M."/>
            <person name="Ohm R."/>
            <person name="Pangilinan J."/>
            <person name="Pereira M."/>
            <person name="Perotto S."/>
            <person name="Peter M."/>
            <person name="Riley R."/>
            <person name="Sitrit Y."/>
            <person name="Stielow B."/>
            <person name="Szollosi G."/>
            <person name="Zifcakova L."/>
            <person name="Stursova M."/>
            <person name="Spatafora J.W."/>
            <person name="Tedersoo L."/>
            <person name="Vaario L.-M."/>
            <person name="Yamada A."/>
            <person name="Yan M."/>
            <person name="Wang P."/>
            <person name="Xu J."/>
            <person name="Bruns T."/>
            <person name="Baldrian P."/>
            <person name="Vilgalys R."/>
            <person name="Henrissat B."/>
            <person name="Grigoriev I.V."/>
            <person name="Hibbett D."/>
            <person name="Nagy L.G."/>
            <person name="Martin F.M."/>
        </authorList>
    </citation>
    <scope>NUCLEOTIDE SEQUENCE</scope>
    <source>
        <strain evidence="6">BED1</strain>
    </source>
</reference>
<dbReference type="InterPro" id="IPR040453">
    <property type="entry name" value="Mnd1_HTH"/>
</dbReference>
<evidence type="ECO:0000259" key="5">
    <source>
        <dbReference type="Pfam" id="PF18517"/>
    </source>
</evidence>
<organism evidence="6 7">
    <name type="scientific">Boletus edulis BED1</name>
    <dbReference type="NCBI Taxonomy" id="1328754"/>
    <lineage>
        <taxon>Eukaryota</taxon>
        <taxon>Fungi</taxon>
        <taxon>Dikarya</taxon>
        <taxon>Basidiomycota</taxon>
        <taxon>Agaricomycotina</taxon>
        <taxon>Agaricomycetes</taxon>
        <taxon>Agaricomycetidae</taxon>
        <taxon>Boletales</taxon>
        <taxon>Boletineae</taxon>
        <taxon>Boletaceae</taxon>
        <taxon>Boletoideae</taxon>
        <taxon>Boletus</taxon>
    </lineage>
</organism>
<keyword evidence="7" id="KW-1185">Reference proteome</keyword>
<evidence type="ECO:0000256" key="3">
    <source>
        <dbReference type="ARBA" id="ARBA00023242"/>
    </source>
</evidence>
<dbReference type="AlphaFoldDB" id="A0AAD4GGH5"/>
<dbReference type="Proteomes" id="UP001194468">
    <property type="component" value="Unassembled WGS sequence"/>
</dbReference>
<dbReference type="EMBL" id="WHUW01000010">
    <property type="protein sequence ID" value="KAF8441362.1"/>
    <property type="molecule type" value="Genomic_DNA"/>
</dbReference>
<dbReference type="Pfam" id="PF18517">
    <property type="entry name" value="LZ3wCH"/>
    <property type="match status" value="1"/>
</dbReference>
<proteinExistence type="predicted"/>
<comment type="subcellular location">
    <subcellularLocation>
        <location evidence="1">Nucleus</location>
    </subcellularLocation>
</comment>
<dbReference type="InterPro" id="IPR040661">
    <property type="entry name" value="LZ3wCH"/>
</dbReference>
<feature type="domain" description="Leucine zipper with capping helix" evidence="5">
    <location>
        <begin position="200"/>
        <end position="252"/>
    </location>
</feature>
<feature type="domain" description="Mnd1 HTH" evidence="4">
    <location>
        <begin position="65"/>
        <end position="124"/>
    </location>
</feature>
<name>A0AAD4GGH5_BOLED</name>
<keyword evidence="3" id="KW-0539">Nucleus</keyword>
<dbReference type="GO" id="GO:0005634">
    <property type="term" value="C:nucleus"/>
    <property type="evidence" value="ECO:0007669"/>
    <property type="project" value="UniProtKB-SubCell"/>
</dbReference>
<evidence type="ECO:0000256" key="2">
    <source>
        <dbReference type="ARBA" id="ARBA00023054"/>
    </source>
</evidence>
<evidence type="ECO:0000256" key="1">
    <source>
        <dbReference type="ARBA" id="ARBA00004123"/>
    </source>
</evidence>
<sequence>MQNMSSFLSTSPEVFALCRCMVRHVIRKWDEYYCPHTATSLSIHLEILTSMAPRGLSAEEKRVKLLEIFHESKDFYQLKELEKLGPKLKGIVSQSVKEVLQSLVDDGLVQGDKIGSSNFFWSFPSQRGSILQNRLNAAKETKRNHDNQIAELGAVLGRERALRPESAARTSAVEKVVEARQQIVTLEKELEAYGACDPIKVEEKKRAITLAHEAAVRWTDNYSILLAYFTRQRGVDVQEVRRFLEIGEDYEDIY</sequence>
<comment type="caution">
    <text evidence="6">The sequence shown here is derived from an EMBL/GenBank/DDBJ whole genome shotgun (WGS) entry which is preliminary data.</text>
</comment>
<gene>
    <name evidence="6" type="ORF">L210DRAFT_2068449</name>
</gene>
<evidence type="ECO:0000313" key="6">
    <source>
        <dbReference type="EMBL" id="KAF8441362.1"/>
    </source>
</evidence>
<protein>
    <submittedName>
        <fullName evidence="6">Mnd1 family-domain-containing protein</fullName>
    </submittedName>
</protein>
<accession>A0AAD4GGH5</accession>